<dbReference type="AlphaFoldDB" id="A0A096BTX7"/>
<name>A0A096BTX7_9BACT</name>
<protein>
    <submittedName>
        <fullName evidence="1">Uncharacterized protein</fullName>
    </submittedName>
</protein>
<proteinExistence type="predicted"/>
<organism evidence="1 2">
    <name type="scientific">Prevotella melaninogenica DNF00666</name>
    <dbReference type="NCBI Taxonomy" id="1401073"/>
    <lineage>
        <taxon>Bacteria</taxon>
        <taxon>Pseudomonadati</taxon>
        <taxon>Bacteroidota</taxon>
        <taxon>Bacteroidia</taxon>
        <taxon>Bacteroidales</taxon>
        <taxon>Prevotellaceae</taxon>
        <taxon>Prevotella</taxon>
    </lineage>
</organism>
<dbReference type="EMBL" id="JRNS01000426">
    <property type="protein sequence ID" value="KGF46182.1"/>
    <property type="molecule type" value="Genomic_DNA"/>
</dbReference>
<evidence type="ECO:0000313" key="1">
    <source>
        <dbReference type="EMBL" id="KGF46182.1"/>
    </source>
</evidence>
<dbReference type="RefSeq" id="WP_036865630.1">
    <property type="nucleotide sequence ID" value="NZ_JRNS01000426.1"/>
</dbReference>
<sequence>MDWKIKSEIEKNMKRIKSAYEKSKVEELETILQAGKLTSSRMDFSVSSRNGKARTKIKVIYDVEVAGMVLSFDELEMMAEKGRKI</sequence>
<comment type="caution">
    <text evidence="1">The sequence shown here is derived from an EMBL/GenBank/DDBJ whole genome shotgun (WGS) entry which is preliminary data.</text>
</comment>
<gene>
    <name evidence="1" type="ORF">HMPREF0661_08685</name>
</gene>
<accession>A0A096BTX7</accession>
<evidence type="ECO:0000313" key="2">
    <source>
        <dbReference type="Proteomes" id="UP000029578"/>
    </source>
</evidence>
<dbReference type="Proteomes" id="UP000029578">
    <property type="component" value="Unassembled WGS sequence"/>
</dbReference>
<reference evidence="1 2" key="1">
    <citation type="submission" date="2014-07" db="EMBL/GenBank/DDBJ databases">
        <authorList>
            <person name="McCorrison J."/>
            <person name="Sanka R."/>
            <person name="Torralba M."/>
            <person name="Gillis M."/>
            <person name="Haft D.H."/>
            <person name="Methe B."/>
            <person name="Sutton G."/>
            <person name="Nelson K.E."/>
        </authorList>
    </citation>
    <scope>NUCLEOTIDE SEQUENCE [LARGE SCALE GENOMIC DNA]</scope>
    <source>
        <strain evidence="1 2">DNF00666</strain>
    </source>
</reference>